<dbReference type="PROSITE" id="PS50268">
    <property type="entry name" value="CADHERIN_2"/>
    <property type="match status" value="5"/>
</dbReference>
<dbReference type="Pfam" id="PF08266">
    <property type="entry name" value="Cadherin_2"/>
    <property type="match status" value="1"/>
</dbReference>
<dbReference type="GO" id="GO:0007156">
    <property type="term" value="P:homophilic cell adhesion via plasma membrane adhesion molecules"/>
    <property type="evidence" value="ECO:0007669"/>
    <property type="project" value="InterPro"/>
</dbReference>
<evidence type="ECO:0000256" key="13">
    <source>
        <dbReference type="SAM" id="Phobius"/>
    </source>
</evidence>
<dbReference type="InterPro" id="IPR050174">
    <property type="entry name" value="Protocadherin/Cadherin-CA"/>
</dbReference>
<comment type="function">
    <text evidence="1">Potential calcium-dependent cell-adhesion protein. May be involved in the establishment and maintenance of specific neuronal connections in the brain.</text>
</comment>
<dbReference type="Pfam" id="PF00028">
    <property type="entry name" value="Cadherin"/>
    <property type="match status" value="4"/>
</dbReference>
<comment type="subcellular location">
    <subcellularLocation>
        <location evidence="2">Cell membrane</location>
        <topology evidence="2">Single-pass type I membrane protein</topology>
    </subcellularLocation>
</comment>
<dbReference type="CDD" id="cd11304">
    <property type="entry name" value="Cadherin_repeat"/>
    <property type="match status" value="5"/>
</dbReference>
<evidence type="ECO:0000256" key="7">
    <source>
        <dbReference type="ARBA" id="ARBA00022837"/>
    </source>
</evidence>
<feature type="domain" description="Cadherin" evidence="15">
    <location>
        <begin position="123"/>
        <end position="231"/>
    </location>
</feature>
<dbReference type="PRINTS" id="PR00205">
    <property type="entry name" value="CADHERIN"/>
</dbReference>
<dbReference type="FunFam" id="2.60.40.60:FF:000006">
    <property type="entry name" value="Protocadherin alpha 2"/>
    <property type="match status" value="1"/>
</dbReference>
<feature type="domain" description="Cadherin" evidence="15">
    <location>
        <begin position="52"/>
        <end position="122"/>
    </location>
</feature>
<dbReference type="InterPro" id="IPR013164">
    <property type="entry name" value="Cadherin_N"/>
</dbReference>
<evidence type="ECO:0000256" key="8">
    <source>
        <dbReference type="ARBA" id="ARBA00022889"/>
    </source>
</evidence>
<dbReference type="Proteomes" id="UP000694559">
    <property type="component" value="Unplaced"/>
</dbReference>
<evidence type="ECO:0000256" key="5">
    <source>
        <dbReference type="ARBA" id="ARBA00022729"/>
    </source>
</evidence>
<keyword evidence="10 13" id="KW-0472">Membrane</keyword>
<feature type="domain" description="Cadherin" evidence="15">
    <location>
        <begin position="232"/>
        <end position="336"/>
    </location>
</feature>
<keyword evidence="9 13" id="KW-1133">Transmembrane helix</keyword>
<dbReference type="FunFam" id="2.60.40.60:FF:000002">
    <property type="entry name" value="Protocadherin alpha 2"/>
    <property type="match status" value="1"/>
</dbReference>
<dbReference type="FunFam" id="2.60.40.60:FF:000004">
    <property type="entry name" value="Protocadherin 1 gamma 2"/>
    <property type="match status" value="1"/>
</dbReference>
<reference evidence="16" key="1">
    <citation type="submission" date="2025-08" db="UniProtKB">
        <authorList>
            <consortium name="Ensembl"/>
        </authorList>
    </citation>
    <scope>IDENTIFICATION</scope>
</reference>
<evidence type="ECO:0000256" key="1">
    <source>
        <dbReference type="ARBA" id="ARBA00003436"/>
    </source>
</evidence>
<feature type="signal peptide" evidence="14">
    <location>
        <begin position="1"/>
        <end position="28"/>
    </location>
</feature>
<evidence type="ECO:0000313" key="16">
    <source>
        <dbReference type="Ensembl" id="ENSNNAP00000010902.1"/>
    </source>
</evidence>
<dbReference type="GeneTree" id="ENSGT00940000156683"/>
<dbReference type="FunFam" id="2.60.40.60:FF:000001">
    <property type="entry name" value="Protocadherin alpha 2"/>
    <property type="match status" value="1"/>
</dbReference>
<dbReference type="InterPro" id="IPR032455">
    <property type="entry name" value="Cadherin_C"/>
</dbReference>
<dbReference type="PANTHER" id="PTHR24028:SF73">
    <property type="entry name" value="PROTOCADHERIN GAMMA-B3-RELATED"/>
    <property type="match status" value="1"/>
</dbReference>
<evidence type="ECO:0000256" key="2">
    <source>
        <dbReference type="ARBA" id="ARBA00004251"/>
    </source>
</evidence>
<feature type="transmembrane region" description="Helical" evidence="13">
    <location>
        <begin position="661"/>
        <end position="683"/>
    </location>
</feature>
<dbReference type="OMA" id="CFQSEVV"/>
<dbReference type="PANTHER" id="PTHR24028">
    <property type="entry name" value="CADHERIN-87A"/>
    <property type="match status" value="1"/>
</dbReference>
<proteinExistence type="predicted"/>
<dbReference type="SUPFAM" id="SSF49313">
    <property type="entry name" value="Cadherin-like"/>
    <property type="match status" value="6"/>
</dbReference>
<dbReference type="FunFam" id="2.60.40.60:FF:000129">
    <property type="entry name" value="protocadherin alpha-C2 isoform X1"/>
    <property type="match status" value="1"/>
</dbReference>
<evidence type="ECO:0000256" key="3">
    <source>
        <dbReference type="ARBA" id="ARBA00022475"/>
    </source>
</evidence>
<evidence type="ECO:0000256" key="10">
    <source>
        <dbReference type="ARBA" id="ARBA00023136"/>
    </source>
</evidence>
<organism evidence="16 17">
    <name type="scientific">Naja naja</name>
    <name type="common">Indian cobra</name>
    <dbReference type="NCBI Taxonomy" id="35670"/>
    <lineage>
        <taxon>Eukaryota</taxon>
        <taxon>Metazoa</taxon>
        <taxon>Chordata</taxon>
        <taxon>Craniata</taxon>
        <taxon>Vertebrata</taxon>
        <taxon>Euteleostomi</taxon>
        <taxon>Lepidosauria</taxon>
        <taxon>Squamata</taxon>
        <taxon>Bifurcata</taxon>
        <taxon>Unidentata</taxon>
        <taxon>Episquamata</taxon>
        <taxon>Toxicofera</taxon>
        <taxon>Serpentes</taxon>
        <taxon>Colubroidea</taxon>
        <taxon>Elapidae</taxon>
        <taxon>Elapinae</taxon>
        <taxon>Naja</taxon>
    </lineage>
</organism>
<keyword evidence="7 12" id="KW-0106">Calcium</keyword>
<dbReference type="SMART" id="SM00112">
    <property type="entry name" value="CA"/>
    <property type="match status" value="5"/>
</dbReference>
<evidence type="ECO:0000256" key="12">
    <source>
        <dbReference type="PROSITE-ProRule" id="PRU00043"/>
    </source>
</evidence>
<keyword evidence="11" id="KW-0325">Glycoprotein</keyword>
<feature type="chain" id="PRO_5034305681" description="Cadherin domain-containing protein" evidence="14">
    <location>
        <begin position="29"/>
        <end position="781"/>
    </location>
</feature>
<dbReference type="PROSITE" id="PS00232">
    <property type="entry name" value="CADHERIN_1"/>
    <property type="match status" value="2"/>
</dbReference>
<dbReference type="OrthoDB" id="6252479at2759"/>
<dbReference type="AlphaFoldDB" id="A0A8C6X9S3"/>
<dbReference type="InterPro" id="IPR015919">
    <property type="entry name" value="Cadherin-like_sf"/>
</dbReference>
<reference evidence="16" key="2">
    <citation type="submission" date="2025-09" db="UniProtKB">
        <authorList>
            <consortium name="Ensembl"/>
        </authorList>
    </citation>
    <scope>IDENTIFICATION</scope>
</reference>
<evidence type="ECO:0000313" key="17">
    <source>
        <dbReference type="Proteomes" id="UP000694559"/>
    </source>
</evidence>
<protein>
    <recommendedName>
        <fullName evidence="15">Cadherin domain-containing protein</fullName>
    </recommendedName>
</protein>
<evidence type="ECO:0000256" key="14">
    <source>
        <dbReference type="SAM" id="SignalP"/>
    </source>
</evidence>
<dbReference type="Ensembl" id="ENSNNAT00000011405.1">
    <property type="protein sequence ID" value="ENSNNAP00000010902.1"/>
    <property type="gene ID" value="ENSNNAG00000007274.1"/>
</dbReference>
<keyword evidence="8" id="KW-0130">Cell adhesion</keyword>
<keyword evidence="17" id="KW-1185">Reference proteome</keyword>
<sequence>MQSSQRSRSVKRQVRLLFLLSFICQTVSEHLHYSIPEEMGKGSIVGNLAKDLKLSAAEAKKQYFSINAENGNLYVKDRIDREEICGETALCPISFEVVSANPMDIFYITVEIQDINDNAPHFLNDDIKLEISESSLPGATFLLEQAEDPDIGTNSLQDYHLSINENFILEFGLVENRKQYPKLVLKKQLDRESESYINLTLTSVDGGNPTKTGTAKIWIRVIDANDNAPIFSQELYLVSLKENASKGSTVIQVKATDKDEGSNGQINYFYRNIANNAHRKFDLDSEQGFISIHEELDFEETEKYTIAVEARDGGGLVAHCNVEIKLLDVNDNAPELILASLSREIPENSPLGTLVALININDKDSGNNREVNCHLQNASPFKIVSAANSYYKLLTDGPLDRESTPAYNLTITATDKGTPPLSTQKTISLEISDINDNAPIFEKSSYTVYVTENNPASSSIFSIKAVDPDLGRNARITYSILTSKIEALPLPSYLSINSESGTLYSQRSFDYEQLREFEVQVKAEDGGSPPLSSNATLKVFIQDQNDQSPQILYPSPGTEGSASFEMVPRSAEMGYLVTKVVAVDTDSGHNAWLSYHLLQATEPGLLTIGAHTGEIRTLRTFLERDALKQNLNLIFAENFQEALPEINNQTTDSEQQSELQFYLVLALTLISFLFLLTVTLVIMMKLRQSGNLKFLPCFAPIPHSSNAIIFPPNYEEGTIPYSYQLCLSSESKIHEITFPTPKVQAAEYISCNQKYDVLLASNGGNIPNSEMDKTDLVSCFY</sequence>
<dbReference type="Pfam" id="PF16492">
    <property type="entry name" value="Cadherin_C_2"/>
    <property type="match status" value="1"/>
</dbReference>
<dbReference type="GO" id="GO:0005886">
    <property type="term" value="C:plasma membrane"/>
    <property type="evidence" value="ECO:0007669"/>
    <property type="project" value="UniProtKB-SubCell"/>
</dbReference>
<dbReference type="InterPro" id="IPR002126">
    <property type="entry name" value="Cadherin-like_dom"/>
</dbReference>
<evidence type="ECO:0000256" key="9">
    <source>
        <dbReference type="ARBA" id="ARBA00022989"/>
    </source>
</evidence>
<name>A0A8C6X9S3_NAJNA</name>
<keyword evidence="4 13" id="KW-0812">Transmembrane</keyword>
<accession>A0A8C6X9S3</accession>
<feature type="domain" description="Cadherin" evidence="15">
    <location>
        <begin position="442"/>
        <end position="551"/>
    </location>
</feature>
<keyword evidence="6" id="KW-0677">Repeat</keyword>
<keyword evidence="3" id="KW-1003">Cell membrane</keyword>
<dbReference type="FunFam" id="2.60.40.60:FF:000018">
    <property type="entry name" value="Protocadherin gamma c3"/>
    <property type="match status" value="1"/>
</dbReference>
<evidence type="ECO:0000259" key="15">
    <source>
        <dbReference type="PROSITE" id="PS50268"/>
    </source>
</evidence>
<evidence type="ECO:0000256" key="4">
    <source>
        <dbReference type="ARBA" id="ARBA00022692"/>
    </source>
</evidence>
<evidence type="ECO:0000256" key="11">
    <source>
        <dbReference type="ARBA" id="ARBA00023180"/>
    </source>
</evidence>
<keyword evidence="5 14" id="KW-0732">Signal</keyword>
<evidence type="ECO:0000256" key="6">
    <source>
        <dbReference type="ARBA" id="ARBA00022737"/>
    </source>
</evidence>
<dbReference type="InterPro" id="IPR020894">
    <property type="entry name" value="Cadherin_CS"/>
</dbReference>
<dbReference type="GO" id="GO:0005509">
    <property type="term" value="F:calcium ion binding"/>
    <property type="evidence" value="ECO:0007669"/>
    <property type="project" value="UniProtKB-UniRule"/>
</dbReference>
<feature type="domain" description="Cadherin" evidence="15">
    <location>
        <begin position="337"/>
        <end position="441"/>
    </location>
</feature>
<dbReference type="Gene3D" id="2.60.40.60">
    <property type="entry name" value="Cadherins"/>
    <property type="match status" value="6"/>
</dbReference>